<name>A0A9X0CPG5_9CNID</name>
<keyword evidence="2" id="KW-0964">Secreted</keyword>
<reference evidence="5" key="1">
    <citation type="submission" date="2023-01" db="EMBL/GenBank/DDBJ databases">
        <title>Genome assembly of the deep-sea coral Lophelia pertusa.</title>
        <authorList>
            <person name="Herrera S."/>
            <person name="Cordes E."/>
        </authorList>
    </citation>
    <scope>NUCLEOTIDE SEQUENCE</scope>
    <source>
        <strain evidence="5">USNM1676648</strain>
        <tissue evidence="5">Polyp</tissue>
    </source>
</reference>
<comment type="caution">
    <text evidence="5">The sequence shown here is derived from an EMBL/GenBank/DDBJ whole genome shotgun (WGS) entry which is preliminary data.</text>
</comment>
<organism evidence="5 6">
    <name type="scientific">Desmophyllum pertusum</name>
    <dbReference type="NCBI Taxonomy" id="174260"/>
    <lineage>
        <taxon>Eukaryota</taxon>
        <taxon>Metazoa</taxon>
        <taxon>Cnidaria</taxon>
        <taxon>Anthozoa</taxon>
        <taxon>Hexacorallia</taxon>
        <taxon>Scleractinia</taxon>
        <taxon>Caryophylliina</taxon>
        <taxon>Caryophylliidae</taxon>
        <taxon>Desmophyllum</taxon>
    </lineage>
</organism>
<dbReference type="Proteomes" id="UP001163046">
    <property type="component" value="Unassembled WGS sequence"/>
</dbReference>
<dbReference type="EMBL" id="MU827003">
    <property type="protein sequence ID" value="KAJ7369403.1"/>
    <property type="molecule type" value="Genomic_DNA"/>
</dbReference>
<dbReference type="GO" id="GO:0005201">
    <property type="term" value="F:extracellular matrix structural constituent"/>
    <property type="evidence" value="ECO:0007669"/>
    <property type="project" value="InterPro"/>
</dbReference>
<dbReference type="OrthoDB" id="10045365at2759"/>
<proteinExistence type="predicted"/>
<evidence type="ECO:0000256" key="3">
    <source>
        <dbReference type="ARBA" id="ARBA00023119"/>
    </source>
</evidence>
<evidence type="ECO:0000259" key="4">
    <source>
        <dbReference type="PROSITE" id="PS51406"/>
    </source>
</evidence>
<feature type="non-terminal residue" evidence="5">
    <location>
        <position position="56"/>
    </location>
</feature>
<evidence type="ECO:0000313" key="5">
    <source>
        <dbReference type="EMBL" id="KAJ7369403.1"/>
    </source>
</evidence>
<gene>
    <name evidence="5" type="ORF">OS493_039317</name>
</gene>
<evidence type="ECO:0000256" key="2">
    <source>
        <dbReference type="ARBA" id="ARBA00022525"/>
    </source>
</evidence>
<dbReference type="Pfam" id="PF01410">
    <property type="entry name" value="COLFI"/>
    <property type="match status" value="1"/>
</dbReference>
<protein>
    <recommendedName>
        <fullName evidence="4">Fibrinogen C-terminal domain-containing protein</fullName>
    </recommendedName>
</protein>
<feature type="non-terminal residue" evidence="5">
    <location>
        <position position="1"/>
    </location>
</feature>
<keyword evidence="6" id="KW-1185">Reference proteome</keyword>
<evidence type="ECO:0000256" key="1">
    <source>
        <dbReference type="ARBA" id="ARBA00004613"/>
    </source>
</evidence>
<dbReference type="NCBIfam" id="NF040941">
    <property type="entry name" value="GGGWT_bact"/>
    <property type="match status" value="1"/>
</dbReference>
<dbReference type="PROSITE" id="PS51406">
    <property type="entry name" value="FIBRINOGEN_C_2"/>
    <property type="match status" value="1"/>
</dbReference>
<dbReference type="InterPro" id="IPR036056">
    <property type="entry name" value="Fibrinogen-like_C"/>
</dbReference>
<dbReference type="AlphaFoldDB" id="A0A9X0CPG5"/>
<feature type="domain" description="Fibrinogen C-terminal" evidence="4">
    <location>
        <begin position="11"/>
        <end position="56"/>
    </location>
</feature>
<dbReference type="GO" id="GO:0005576">
    <property type="term" value="C:extracellular region"/>
    <property type="evidence" value="ECO:0007669"/>
    <property type="project" value="UniProtKB-SubCell"/>
</dbReference>
<dbReference type="InterPro" id="IPR000885">
    <property type="entry name" value="Fib_collagen_C"/>
</dbReference>
<dbReference type="GO" id="GO:0005581">
    <property type="term" value="C:collagen trimer"/>
    <property type="evidence" value="ECO:0007669"/>
    <property type="project" value="UniProtKB-KW"/>
</dbReference>
<dbReference type="SUPFAM" id="SSF56496">
    <property type="entry name" value="Fibrinogen C-terminal domain-like"/>
    <property type="match status" value="1"/>
</dbReference>
<accession>A0A9X0CPG5</accession>
<sequence>LLLKRLNSSWFYSELPAQSCQEIKESEGKDTISNKYWLDPNGTGTEIWVYCDMNLD</sequence>
<evidence type="ECO:0000313" key="6">
    <source>
        <dbReference type="Proteomes" id="UP001163046"/>
    </source>
</evidence>
<dbReference type="Gene3D" id="3.30.750.130">
    <property type="match status" value="1"/>
</dbReference>
<dbReference type="InterPro" id="IPR002181">
    <property type="entry name" value="Fibrinogen_a/b/g_C_dom"/>
</dbReference>
<keyword evidence="3" id="KW-0176">Collagen</keyword>
<comment type="subcellular location">
    <subcellularLocation>
        <location evidence="1">Secreted</location>
    </subcellularLocation>
</comment>